<evidence type="ECO:0000313" key="2">
    <source>
        <dbReference type="Proteomes" id="UP000789525"/>
    </source>
</evidence>
<organism evidence="1 2">
    <name type="scientific">Acaulospora colombiana</name>
    <dbReference type="NCBI Taxonomy" id="27376"/>
    <lineage>
        <taxon>Eukaryota</taxon>
        <taxon>Fungi</taxon>
        <taxon>Fungi incertae sedis</taxon>
        <taxon>Mucoromycota</taxon>
        <taxon>Glomeromycotina</taxon>
        <taxon>Glomeromycetes</taxon>
        <taxon>Diversisporales</taxon>
        <taxon>Acaulosporaceae</taxon>
        <taxon>Acaulospora</taxon>
    </lineage>
</organism>
<sequence>MLSPILYTRVPPSLKVLNQLLLPHQTIYDTVTTIQQGYDQIKQMKVRGAPAIGLVASLSLAVDLQLKLLNSTEDSQVTTIISSPIELKAFIKKSLDYLNTSRPTAVNLSLASEKLWKITCRGLEESLESKEIIERLVDVAVEMLEDDLEDNKNIGKFGGEFILGKIEEDKGETKMISVLTHCNTGSLATSGYGTALGIIRYLHSQRHLSHAYCTETRPYNQGSRLTAYELLHDQIPSTLICDSMVSSLLSSSVLPHLKSCQVITENSNKITAIIVGADRIARNGDTANKIGTYQLAVIAKHHDVMFIVAASFTSIDLTIKNGKDIVIEERSEDEVVLVSGASVNNGGGFKEAEYESGKIIISKVRVPPTGVKVWNPSFDVTPARLITAIVTEKGVFERREGMNEFNLEEFC</sequence>
<evidence type="ECO:0000313" key="1">
    <source>
        <dbReference type="EMBL" id="CAG8524722.1"/>
    </source>
</evidence>
<gene>
    <name evidence="1" type="ORF">ACOLOM_LOCUS3813</name>
</gene>
<proteinExistence type="predicted"/>
<name>A0ACA9LE53_9GLOM</name>
<accession>A0ACA9LE53</accession>
<protein>
    <submittedName>
        <fullName evidence="1">10982_t:CDS:1</fullName>
    </submittedName>
</protein>
<dbReference type="Proteomes" id="UP000789525">
    <property type="component" value="Unassembled WGS sequence"/>
</dbReference>
<reference evidence="1" key="1">
    <citation type="submission" date="2021-06" db="EMBL/GenBank/DDBJ databases">
        <authorList>
            <person name="Kallberg Y."/>
            <person name="Tangrot J."/>
            <person name="Rosling A."/>
        </authorList>
    </citation>
    <scope>NUCLEOTIDE SEQUENCE</scope>
    <source>
        <strain evidence="1">CL356</strain>
    </source>
</reference>
<dbReference type="EMBL" id="CAJVPT010005857">
    <property type="protein sequence ID" value="CAG8524722.1"/>
    <property type="molecule type" value="Genomic_DNA"/>
</dbReference>
<comment type="caution">
    <text evidence="1">The sequence shown here is derived from an EMBL/GenBank/DDBJ whole genome shotgun (WGS) entry which is preliminary data.</text>
</comment>
<keyword evidence="2" id="KW-1185">Reference proteome</keyword>